<accession>A0ABR3G4L1</accession>
<keyword evidence="3" id="KW-1185">Reference proteome</keyword>
<evidence type="ECO:0000256" key="1">
    <source>
        <dbReference type="SAM" id="MobiDB-lite"/>
    </source>
</evidence>
<feature type="region of interest" description="Disordered" evidence="1">
    <location>
        <begin position="24"/>
        <end position="56"/>
    </location>
</feature>
<dbReference type="EMBL" id="JBBBZM010000348">
    <property type="protein sequence ID" value="KAL0630887.1"/>
    <property type="molecule type" value="Genomic_DNA"/>
</dbReference>
<name>A0ABR3G4L1_9PEZI</name>
<feature type="compositionally biased region" description="Polar residues" evidence="1">
    <location>
        <begin position="46"/>
        <end position="56"/>
    </location>
</feature>
<sequence>MQYSSKRLPDEDVQVAIKIKEVDHQKEDGLEAEAVDTKDDQEAGTDASTVDSSFDSDSEQVLLSTLNATTKTADLATAVLKFHHRDALAKPLTRHLPRLPP</sequence>
<gene>
    <name evidence="2" type="ORF">Q9L58_010259</name>
</gene>
<evidence type="ECO:0000313" key="2">
    <source>
        <dbReference type="EMBL" id="KAL0630887.1"/>
    </source>
</evidence>
<feature type="compositionally biased region" description="Basic and acidic residues" evidence="1">
    <location>
        <begin position="24"/>
        <end position="41"/>
    </location>
</feature>
<proteinExistence type="predicted"/>
<organism evidence="2 3">
    <name type="scientific">Discina gigas</name>
    <dbReference type="NCBI Taxonomy" id="1032678"/>
    <lineage>
        <taxon>Eukaryota</taxon>
        <taxon>Fungi</taxon>
        <taxon>Dikarya</taxon>
        <taxon>Ascomycota</taxon>
        <taxon>Pezizomycotina</taxon>
        <taxon>Pezizomycetes</taxon>
        <taxon>Pezizales</taxon>
        <taxon>Discinaceae</taxon>
        <taxon>Discina</taxon>
    </lineage>
</organism>
<reference evidence="2 3" key="1">
    <citation type="submission" date="2024-02" db="EMBL/GenBank/DDBJ databases">
        <title>Discinaceae phylogenomics.</title>
        <authorList>
            <person name="Dirks A.C."/>
            <person name="James T.Y."/>
        </authorList>
    </citation>
    <scope>NUCLEOTIDE SEQUENCE [LARGE SCALE GENOMIC DNA]</scope>
    <source>
        <strain evidence="2 3">ACD0624</strain>
    </source>
</reference>
<comment type="caution">
    <text evidence="2">The sequence shown here is derived from an EMBL/GenBank/DDBJ whole genome shotgun (WGS) entry which is preliminary data.</text>
</comment>
<protein>
    <submittedName>
        <fullName evidence="2">Uncharacterized protein</fullName>
    </submittedName>
</protein>
<dbReference type="Proteomes" id="UP001447188">
    <property type="component" value="Unassembled WGS sequence"/>
</dbReference>
<evidence type="ECO:0000313" key="3">
    <source>
        <dbReference type="Proteomes" id="UP001447188"/>
    </source>
</evidence>